<dbReference type="InterPro" id="IPR009917">
    <property type="entry name" value="SRA1/Sec31"/>
</dbReference>
<gene>
    <name evidence="21" type="ORF">NXF25_008543</name>
</gene>
<dbReference type="PANTHER" id="PTHR14058:SF10">
    <property type="entry name" value="AMYLOID-BETA A4 PRECURSOR PROTEIN-BINDING FAMILY B MEMBER 3"/>
    <property type="match status" value="1"/>
</dbReference>
<evidence type="ECO:0000313" key="22">
    <source>
        <dbReference type="Proteomes" id="UP001474421"/>
    </source>
</evidence>
<evidence type="ECO:0000256" key="9">
    <source>
        <dbReference type="ARBA" id="ARBA00023163"/>
    </source>
</evidence>
<keyword evidence="3" id="KW-0963">Cytoplasm</keyword>
<evidence type="ECO:0000256" key="5">
    <source>
        <dbReference type="ARBA" id="ARBA00022703"/>
    </source>
</evidence>
<dbReference type="EMBL" id="JAOTOJ010000003">
    <property type="protein sequence ID" value="KAK9403716.1"/>
    <property type="molecule type" value="Genomic_DNA"/>
</dbReference>
<dbReference type="GO" id="GO:0006355">
    <property type="term" value="P:regulation of DNA-templated transcription"/>
    <property type="evidence" value="ECO:0007669"/>
    <property type="project" value="TreeGrafter"/>
</dbReference>
<evidence type="ECO:0000256" key="10">
    <source>
        <dbReference type="ARBA" id="ARBA00023170"/>
    </source>
</evidence>
<dbReference type="InterPro" id="IPR039576">
    <property type="entry name" value="APBB1/2/3"/>
</dbReference>
<dbReference type="CDD" id="cd01271">
    <property type="entry name" value="PTB2_Fe65"/>
    <property type="match status" value="1"/>
</dbReference>
<evidence type="ECO:0000256" key="8">
    <source>
        <dbReference type="ARBA" id="ARBA00023159"/>
    </source>
</evidence>
<dbReference type="PROSITE" id="PS01159">
    <property type="entry name" value="WW_DOMAIN_1"/>
    <property type="match status" value="1"/>
</dbReference>
<dbReference type="Gene3D" id="2.30.29.30">
    <property type="entry name" value="Pleckstrin-homology domain (PH domain)/Phosphotyrosine-binding domain (PTB)"/>
    <property type="match status" value="2"/>
</dbReference>
<feature type="region of interest" description="Disordered" evidence="18">
    <location>
        <begin position="523"/>
        <end position="570"/>
    </location>
</feature>
<dbReference type="Gene3D" id="2.20.70.10">
    <property type="match status" value="1"/>
</dbReference>
<dbReference type="FunFam" id="2.30.29.30:FF:000034">
    <property type="entry name" value="amyloid beta A4 precursor protein-binding family B member 2"/>
    <property type="match status" value="1"/>
</dbReference>
<dbReference type="GO" id="GO:0005737">
    <property type="term" value="C:cytoplasm"/>
    <property type="evidence" value="ECO:0007669"/>
    <property type="project" value="UniProtKB-SubCell"/>
</dbReference>
<comment type="subcellular location">
    <subcellularLocation>
        <location evidence="2">Cytoplasm</location>
    </subcellularLocation>
    <subcellularLocation>
        <location evidence="1">Nucleus</location>
    </subcellularLocation>
</comment>
<reference evidence="21 22" key="1">
    <citation type="journal article" date="2024" name="Proc. Natl. Acad. Sci. U.S.A.">
        <title>The genetic regulatory architecture and epigenomic basis for age-related changes in rattlesnake venom.</title>
        <authorList>
            <person name="Hogan M.P."/>
            <person name="Holding M.L."/>
            <person name="Nystrom G.S."/>
            <person name="Colston T.J."/>
            <person name="Bartlett D.A."/>
            <person name="Mason A.J."/>
            <person name="Ellsworth S.A."/>
            <person name="Rautsaw R.M."/>
            <person name="Lawrence K.C."/>
            <person name="Strickland J.L."/>
            <person name="He B."/>
            <person name="Fraser P."/>
            <person name="Margres M.J."/>
            <person name="Gilbert D.M."/>
            <person name="Gibbs H.L."/>
            <person name="Parkinson C.L."/>
            <person name="Rokyta D.R."/>
        </authorList>
    </citation>
    <scope>NUCLEOTIDE SEQUENCE [LARGE SCALE GENOMIC DNA]</scope>
    <source>
        <strain evidence="21">DRR0105</strain>
    </source>
</reference>
<dbReference type="GO" id="GO:1990904">
    <property type="term" value="C:ribonucleoprotein complex"/>
    <property type="evidence" value="ECO:0007669"/>
    <property type="project" value="UniProtKB-KW"/>
</dbReference>
<dbReference type="Proteomes" id="UP001474421">
    <property type="component" value="Unassembled WGS sequence"/>
</dbReference>
<dbReference type="AlphaFoldDB" id="A0AAW1BPL0"/>
<feature type="region of interest" description="Disordered" evidence="18">
    <location>
        <begin position="1"/>
        <end position="30"/>
    </location>
</feature>
<dbReference type="InterPro" id="IPR036020">
    <property type="entry name" value="WW_dom_sf"/>
</dbReference>
<dbReference type="Pfam" id="PF00640">
    <property type="entry name" value="PID"/>
    <property type="match status" value="2"/>
</dbReference>
<feature type="domain" description="PID" evidence="19">
    <location>
        <begin position="131"/>
        <end position="263"/>
    </location>
</feature>
<dbReference type="Pfam" id="PF00397">
    <property type="entry name" value="WW"/>
    <property type="match status" value="1"/>
</dbReference>
<dbReference type="FunFam" id="1.20.940.10:FF:000006">
    <property type="entry name" value="steroid receptor RNA activator 1"/>
    <property type="match status" value="1"/>
</dbReference>
<organism evidence="21 22">
    <name type="scientific">Crotalus adamanteus</name>
    <name type="common">Eastern diamondback rattlesnake</name>
    <dbReference type="NCBI Taxonomy" id="8729"/>
    <lineage>
        <taxon>Eukaryota</taxon>
        <taxon>Metazoa</taxon>
        <taxon>Chordata</taxon>
        <taxon>Craniata</taxon>
        <taxon>Vertebrata</taxon>
        <taxon>Euteleostomi</taxon>
        <taxon>Lepidosauria</taxon>
        <taxon>Squamata</taxon>
        <taxon>Bifurcata</taxon>
        <taxon>Unidentata</taxon>
        <taxon>Episquamata</taxon>
        <taxon>Toxicofera</taxon>
        <taxon>Serpentes</taxon>
        <taxon>Colubroidea</taxon>
        <taxon>Viperidae</taxon>
        <taxon>Crotalinae</taxon>
        <taxon>Crotalus</taxon>
    </lineage>
</organism>
<name>A0AAW1BPL0_CROAD</name>
<evidence type="ECO:0000256" key="16">
    <source>
        <dbReference type="ARBA" id="ARBA00073527"/>
    </source>
</evidence>
<evidence type="ECO:0000256" key="6">
    <source>
        <dbReference type="ARBA" id="ARBA00022737"/>
    </source>
</evidence>
<evidence type="ECO:0000256" key="15">
    <source>
        <dbReference type="ARBA" id="ARBA00063541"/>
    </source>
</evidence>
<evidence type="ECO:0000256" key="18">
    <source>
        <dbReference type="SAM" id="MobiDB-lite"/>
    </source>
</evidence>
<feature type="compositionally biased region" description="Acidic residues" evidence="18">
    <location>
        <begin position="18"/>
        <end position="30"/>
    </location>
</feature>
<dbReference type="GO" id="GO:0006915">
    <property type="term" value="P:apoptotic process"/>
    <property type="evidence" value="ECO:0007669"/>
    <property type="project" value="UniProtKB-KW"/>
</dbReference>
<dbReference type="PROSITE" id="PS50020">
    <property type="entry name" value="WW_DOMAIN_2"/>
    <property type="match status" value="1"/>
</dbReference>
<evidence type="ECO:0000313" key="21">
    <source>
        <dbReference type="EMBL" id="KAK9403716.1"/>
    </source>
</evidence>
<accession>A0AAW1BPL0</accession>
<dbReference type="SUPFAM" id="SSF51045">
    <property type="entry name" value="WW domain"/>
    <property type="match status" value="1"/>
</dbReference>
<keyword evidence="7" id="KW-0805">Transcription regulation</keyword>
<dbReference type="SUPFAM" id="SSF50729">
    <property type="entry name" value="PH domain-like"/>
    <property type="match status" value="2"/>
</dbReference>
<dbReference type="SMART" id="SM00456">
    <property type="entry name" value="WW"/>
    <property type="match status" value="1"/>
</dbReference>
<comment type="caution">
    <text evidence="21">The sequence shown here is derived from an EMBL/GenBank/DDBJ whole genome shotgun (WGS) entry which is preliminary data.</text>
</comment>
<keyword evidence="11" id="KW-0539">Nucleus</keyword>
<dbReference type="GO" id="GO:0005634">
    <property type="term" value="C:nucleus"/>
    <property type="evidence" value="ECO:0007669"/>
    <property type="project" value="UniProtKB-SubCell"/>
</dbReference>
<feature type="domain" description="PID" evidence="19">
    <location>
        <begin position="301"/>
        <end position="425"/>
    </location>
</feature>
<evidence type="ECO:0000256" key="1">
    <source>
        <dbReference type="ARBA" id="ARBA00004123"/>
    </source>
</evidence>
<dbReference type="Pfam" id="PF07304">
    <property type="entry name" value="SRA1"/>
    <property type="match status" value="1"/>
</dbReference>
<feature type="region of interest" description="Disordered" evidence="18">
    <location>
        <begin position="436"/>
        <end position="460"/>
    </location>
</feature>
<evidence type="ECO:0000256" key="13">
    <source>
        <dbReference type="ARBA" id="ARBA00059202"/>
    </source>
</evidence>
<dbReference type="FunFam" id="2.30.29.30:FF:000143">
    <property type="entry name" value="amyloid beta A4 precursor protein-binding family B member 3 isoform X2"/>
    <property type="match status" value="1"/>
</dbReference>
<feature type="compositionally biased region" description="Polar residues" evidence="18">
    <location>
        <begin position="560"/>
        <end position="570"/>
    </location>
</feature>
<feature type="domain" description="WW" evidence="20">
    <location>
        <begin position="36"/>
        <end position="68"/>
    </location>
</feature>
<dbReference type="SMART" id="SM00462">
    <property type="entry name" value="PTB"/>
    <property type="match status" value="2"/>
</dbReference>
<evidence type="ECO:0000256" key="7">
    <source>
        <dbReference type="ARBA" id="ARBA00023015"/>
    </source>
</evidence>
<keyword evidence="12" id="KW-0687">Ribonucleoprotein</keyword>
<comment type="subunit">
    <text evidence="15">SRA1 RNA exists in a ribonucleoprotein complex containing NCOA1. The RNA also forms a complex with PUS1 and RARG in the nucleus. Interacts with AR.</text>
</comment>
<dbReference type="FunFam" id="2.20.70.10:FF:000003">
    <property type="entry name" value="amyloid beta A4 precursor protein-binding family B member 2"/>
    <property type="match status" value="1"/>
</dbReference>
<evidence type="ECO:0000259" key="20">
    <source>
        <dbReference type="PROSITE" id="PS50020"/>
    </source>
</evidence>
<keyword evidence="22" id="KW-1185">Reference proteome</keyword>
<evidence type="ECO:0000256" key="11">
    <source>
        <dbReference type="ARBA" id="ARBA00023242"/>
    </source>
</evidence>
<dbReference type="InterPro" id="IPR006020">
    <property type="entry name" value="PTB/PI_dom"/>
</dbReference>
<evidence type="ECO:0000256" key="17">
    <source>
        <dbReference type="ARBA" id="ARBA00081120"/>
    </source>
</evidence>
<dbReference type="Gene3D" id="1.20.940.10">
    <property type="entry name" value="Functional domain of the splicing factor Prp18"/>
    <property type="match status" value="1"/>
</dbReference>
<dbReference type="PROSITE" id="PS01179">
    <property type="entry name" value="PID"/>
    <property type="match status" value="2"/>
</dbReference>
<dbReference type="PANTHER" id="PTHR14058">
    <property type="entry name" value="AMYLOID BETA A4 PRECURSOR PROTEIN-BINDING FAMILY B"/>
    <property type="match status" value="1"/>
</dbReference>
<evidence type="ECO:0000256" key="4">
    <source>
        <dbReference type="ARBA" id="ARBA00022553"/>
    </source>
</evidence>
<keyword evidence="6" id="KW-0677">Repeat</keyword>
<keyword evidence="9" id="KW-0804">Transcription</keyword>
<protein>
    <recommendedName>
        <fullName evidence="16">Steroid receptor RNA activator 1</fullName>
    </recommendedName>
    <alternativeName>
        <fullName evidence="17">Steroid receptor RNA activator protein</fullName>
    </alternativeName>
</protein>
<keyword evidence="4" id="KW-0597">Phosphoprotein</keyword>
<evidence type="ECO:0000256" key="12">
    <source>
        <dbReference type="ARBA" id="ARBA00023274"/>
    </source>
</evidence>
<sequence length="686" mass="75699">MKLQWRQRPPELPGGQQEEGEEEDNLWNDQNIEGELDLPSGWRKIHDSSGSYYWHVPTGTTQWQHPSRTSSLGHAGEAAFPETGLQSAGVSCVATERLIPSPVTSFSKRTSLAWYEEDLHRGNPEPVSKCFVVRSLGWVEIPEEDLAPGKSSIAVNNCIQQLSQSNGDSFGPADRWGEGQNMMMILQEDTMNLVDPLDHSLIHCQPIINIRVWGVGCNKGRDFAFVASDKDTCVLKCHVFHCNVPGKAIAKALHEMCSKIMAEQAVASNSLSRSITLESISPNDISLQADIFDAVRKTVQKYKAFYIGSLPVSKSMGMDVLNNAIETLMGSCNREQWIQAVVSVSDSVMQADQTEAEEEEDPCIWECQVRYVTFIGIGRDAHTFGLIADMGKQHFQCTAFWCEPDAGTISEAVQAACMVQYQKCLVASQMRRKNVSTVTERQCPPSRTAGPRPFSSSVNSAQNLTGLHASAPGGSAVMAEFYVKPGNQQRGWNDPPQFSYGLQQRPALSSGLTQRGPFRRRVAAATEGKEPEAAPHPPVASSPVGLLVPQSVNLPPPGPQTSFQKADATTPSVVKADKEYEIEDVLSSLHETLNNCRSCVQKQVCDDIHKRLVILQEMWTQGKLSSPVRKRMGILTEELKSQHWDVADEIHRSLMVDHVAEVSQWMVGVKRLIAETKNLPGEDPLP</sequence>
<dbReference type="InterPro" id="IPR011993">
    <property type="entry name" value="PH-like_dom_sf"/>
</dbReference>
<keyword evidence="8" id="KW-0010">Activator</keyword>
<dbReference type="InterPro" id="IPR001202">
    <property type="entry name" value="WW_dom"/>
</dbReference>
<dbReference type="GO" id="GO:0001540">
    <property type="term" value="F:amyloid-beta binding"/>
    <property type="evidence" value="ECO:0007669"/>
    <property type="project" value="InterPro"/>
</dbReference>
<proteinExistence type="inferred from homology"/>
<comment type="similarity">
    <text evidence="14">Belongs to the SRA1 family.</text>
</comment>
<dbReference type="CDD" id="cd00201">
    <property type="entry name" value="WW"/>
    <property type="match status" value="1"/>
</dbReference>
<evidence type="ECO:0000256" key="14">
    <source>
        <dbReference type="ARBA" id="ARBA00061450"/>
    </source>
</evidence>
<comment type="function">
    <text evidence="13">Functional RNA which acts as a transcriptional coactivator that selectively enhances steroid receptor-mediated transactivation ligand-independently through a mechanism involving the modulating N-terminal domain (AF-1) of steroid receptors. Also mediates transcriptional coactivation of steroid receptors ligand-dependently through the steroid-binding domain (AF-2). Enhances cellular proliferation and differentiation and promotes apoptosis in vivo. May play a role in tumorigenesis.</text>
</comment>
<evidence type="ECO:0000259" key="19">
    <source>
        <dbReference type="PROSITE" id="PS01179"/>
    </source>
</evidence>
<dbReference type="CDD" id="cd01272">
    <property type="entry name" value="PTB1_Fe65"/>
    <property type="match status" value="1"/>
</dbReference>
<evidence type="ECO:0000256" key="3">
    <source>
        <dbReference type="ARBA" id="ARBA00022490"/>
    </source>
</evidence>
<keyword evidence="10" id="KW-0675">Receptor</keyword>
<evidence type="ECO:0000256" key="2">
    <source>
        <dbReference type="ARBA" id="ARBA00004496"/>
    </source>
</evidence>
<keyword evidence="5" id="KW-0053">Apoptosis</keyword>